<sequence length="59" mass="6567">MRFPTSASSGATATTPRNPSRDPDEYPVPDHESHVPQEFPEEIPMEQPNEEPLSPIPEP</sequence>
<proteinExistence type="predicted"/>
<dbReference type="EC" id="5.3.4.1" evidence="2"/>
<evidence type="ECO:0000313" key="3">
    <source>
        <dbReference type="Proteomes" id="UP000278078"/>
    </source>
</evidence>
<dbReference type="Proteomes" id="UP000278078">
    <property type="component" value="Chromosome"/>
</dbReference>
<keyword evidence="2" id="KW-0413">Isomerase</keyword>
<reference evidence="2 3" key="1">
    <citation type="submission" date="2018-12" db="EMBL/GenBank/DDBJ databases">
        <authorList>
            <consortium name="Pathogen Informatics"/>
        </authorList>
    </citation>
    <scope>NUCLEOTIDE SEQUENCE [LARGE SCALE GENOMIC DNA]</scope>
    <source>
        <strain evidence="2 3">NCTC10783</strain>
    </source>
</reference>
<gene>
    <name evidence="2" type="ORF">NCTC10783_02131</name>
</gene>
<accession>A0A3S4N7K3</accession>
<feature type="compositionally biased region" description="Basic and acidic residues" evidence="1">
    <location>
        <begin position="19"/>
        <end position="35"/>
    </location>
</feature>
<dbReference type="AlphaFoldDB" id="A0A3S4N7K3"/>
<evidence type="ECO:0000256" key="1">
    <source>
        <dbReference type="SAM" id="MobiDB-lite"/>
    </source>
</evidence>
<feature type="region of interest" description="Disordered" evidence="1">
    <location>
        <begin position="1"/>
        <end position="59"/>
    </location>
</feature>
<name>A0A3S4N7K3_PSEFL</name>
<feature type="compositionally biased region" description="Low complexity" evidence="1">
    <location>
        <begin position="1"/>
        <end position="15"/>
    </location>
</feature>
<dbReference type="GO" id="GO:0003756">
    <property type="term" value="F:protein disulfide isomerase activity"/>
    <property type="evidence" value="ECO:0007669"/>
    <property type="project" value="UniProtKB-EC"/>
</dbReference>
<protein>
    <submittedName>
        <fullName evidence="2">Protein disulfide-isomerase A2</fullName>
        <ecNumber evidence="2">5.3.4.1</ecNumber>
    </submittedName>
</protein>
<evidence type="ECO:0000313" key="2">
    <source>
        <dbReference type="EMBL" id="VEE46270.1"/>
    </source>
</evidence>
<dbReference type="EMBL" id="LR134300">
    <property type="protein sequence ID" value="VEE46270.1"/>
    <property type="molecule type" value="Genomic_DNA"/>
</dbReference>
<organism evidence="2 3">
    <name type="scientific">Pseudomonas fluorescens</name>
    <dbReference type="NCBI Taxonomy" id="294"/>
    <lineage>
        <taxon>Bacteria</taxon>
        <taxon>Pseudomonadati</taxon>
        <taxon>Pseudomonadota</taxon>
        <taxon>Gammaproteobacteria</taxon>
        <taxon>Pseudomonadales</taxon>
        <taxon>Pseudomonadaceae</taxon>
        <taxon>Pseudomonas</taxon>
    </lineage>
</organism>